<evidence type="ECO:0000256" key="10">
    <source>
        <dbReference type="ARBA" id="ARBA00049115"/>
    </source>
</evidence>
<evidence type="ECO:0000256" key="5">
    <source>
        <dbReference type="ARBA" id="ARBA00017058"/>
    </source>
</evidence>
<evidence type="ECO:0000256" key="3">
    <source>
        <dbReference type="ARBA" id="ARBA00008273"/>
    </source>
</evidence>
<dbReference type="Pfam" id="PF10397">
    <property type="entry name" value="ADSL_C"/>
    <property type="match status" value="1"/>
</dbReference>
<dbReference type="Gene3D" id="1.10.275.10">
    <property type="entry name" value="Fumarase/aspartase (N-terminal domain)"/>
    <property type="match status" value="1"/>
</dbReference>
<gene>
    <name evidence="15" type="ORF">COV74_05740</name>
</gene>
<accession>A0A2H0LP27</accession>
<dbReference type="PRINTS" id="PR00149">
    <property type="entry name" value="FUMRATELYASE"/>
</dbReference>
<dbReference type="InterPro" id="IPR020557">
    <property type="entry name" value="Fumarate_lyase_CS"/>
</dbReference>
<dbReference type="PANTHER" id="PTHR43172">
    <property type="entry name" value="ADENYLOSUCCINATE LYASE"/>
    <property type="match status" value="1"/>
</dbReference>
<dbReference type="FunFam" id="1.10.40.30:FF:000007">
    <property type="entry name" value="Adenylosuccinate lyase"/>
    <property type="match status" value="1"/>
</dbReference>
<dbReference type="GO" id="GO:0004018">
    <property type="term" value="F:N6-(1,2-dicarboxyethyl)AMP AMP-lyase (fumarate-forming) activity"/>
    <property type="evidence" value="ECO:0007669"/>
    <property type="project" value="UniProtKB-UniRule"/>
</dbReference>
<comment type="catalytic activity">
    <reaction evidence="8">
        <text>(2S)-2-[5-amino-1-(5-phospho-beta-D-ribosyl)imidazole-4-carboxamido]succinate = 5-amino-1-(5-phospho-beta-D-ribosyl)imidazole-4-carboxamide + fumarate</text>
        <dbReference type="Rhea" id="RHEA:23920"/>
        <dbReference type="ChEBI" id="CHEBI:29806"/>
        <dbReference type="ChEBI" id="CHEBI:58443"/>
        <dbReference type="ChEBI" id="CHEBI:58475"/>
        <dbReference type="EC" id="4.3.2.2"/>
    </reaction>
    <physiologicalReaction direction="left-to-right" evidence="8">
        <dbReference type="Rhea" id="RHEA:23921"/>
    </physiologicalReaction>
</comment>
<dbReference type="SMART" id="SM00998">
    <property type="entry name" value="ADSL_C"/>
    <property type="match status" value="1"/>
</dbReference>
<keyword evidence="7 12" id="KW-0456">Lyase</keyword>
<evidence type="ECO:0000256" key="9">
    <source>
        <dbReference type="ARBA" id="ARBA00030717"/>
    </source>
</evidence>
<dbReference type="EC" id="4.3.2.2" evidence="4 11"/>
<comment type="caution">
    <text evidence="15">The sequence shown here is derived from an EMBL/GenBank/DDBJ whole genome shotgun (WGS) entry which is preliminary data.</text>
</comment>
<feature type="region of interest" description="Disordered" evidence="13">
    <location>
        <begin position="247"/>
        <end position="270"/>
    </location>
</feature>
<evidence type="ECO:0000256" key="1">
    <source>
        <dbReference type="ARBA" id="ARBA00004706"/>
    </source>
</evidence>
<evidence type="ECO:0000256" key="8">
    <source>
        <dbReference type="ARBA" id="ARBA00024477"/>
    </source>
</evidence>
<dbReference type="PRINTS" id="PR00145">
    <property type="entry name" value="ARGSUCLYASE"/>
</dbReference>
<dbReference type="InterPro" id="IPR022761">
    <property type="entry name" value="Fumarate_lyase_N"/>
</dbReference>
<dbReference type="Gene3D" id="1.10.40.30">
    <property type="entry name" value="Fumarase/aspartase (C-terminal domain)"/>
    <property type="match status" value="1"/>
</dbReference>
<dbReference type="CDD" id="cd01360">
    <property type="entry name" value="Adenylsuccinate_lyase_1"/>
    <property type="match status" value="1"/>
</dbReference>
<evidence type="ECO:0000256" key="7">
    <source>
        <dbReference type="ARBA" id="ARBA00023239"/>
    </source>
</evidence>
<dbReference type="InterPro" id="IPR004769">
    <property type="entry name" value="Pur_lyase"/>
</dbReference>
<comment type="catalytic activity">
    <reaction evidence="10">
        <text>N(6)-(1,2-dicarboxyethyl)-AMP = fumarate + AMP</text>
        <dbReference type="Rhea" id="RHEA:16853"/>
        <dbReference type="ChEBI" id="CHEBI:29806"/>
        <dbReference type="ChEBI" id="CHEBI:57567"/>
        <dbReference type="ChEBI" id="CHEBI:456215"/>
        <dbReference type="EC" id="4.3.2.2"/>
    </reaction>
    <physiologicalReaction direction="left-to-right" evidence="10">
        <dbReference type="Rhea" id="RHEA:16854"/>
    </physiologicalReaction>
</comment>
<dbReference type="GO" id="GO:0044208">
    <property type="term" value="P:'de novo' AMP biosynthetic process"/>
    <property type="evidence" value="ECO:0007669"/>
    <property type="project" value="UniProtKB-UniPathway"/>
</dbReference>
<evidence type="ECO:0000313" key="15">
    <source>
        <dbReference type="EMBL" id="PIQ86179.1"/>
    </source>
</evidence>
<dbReference type="SUPFAM" id="SSF48557">
    <property type="entry name" value="L-aspartase-like"/>
    <property type="match status" value="1"/>
</dbReference>
<sequence length="431" mass="48934">MIERYTYPQMGQVWTEENKLRKWLEVELVALDALAYYKYIPRNIPAQVRRKAKFSLKRVQQIEAVVQHDVIAFLTNISENVGPAARYVHYGLTSSDVLDTGLALQLKDASKIIIAEIELLIRALKKQAKAHQYTIMVGRSHGIHAEPITFGLKMGVFYAEIKRNLERFKRAADNAAYGKISGAVGTFANVHPKVETYVCKKLGLSPAPVSTQIVQRDRHAEYLTAIAILGGSLEKLATEIRHLQKTETREVEESFGKGQKGSSAMPHKRNPITGERIAGLARVLRGNALAALENISLWHERDITHSSVERVIFPDSTILIHYMLVKMRRIIESLSVFPKQMRDNLEKSRGMVFSQGLLLKLIQKGLTREKAYKLVQNCAKQIWENQTAQLKDVVKADQTIGRHLSEQEIDDVFDYAYHTKHVKDIFKRLGI</sequence>
<dbReference type="FunFam" id="1.20.200.10:FF:000008">
    <property type="entry name" value="Adenylosuccinate lyase"/>
    <property type="match status" value="1"/>
</dbReference>
<dbReference type="UniPathway" id="UPA00074">
    <property type="reaction ID" value="UER00132"/>
</dbReference>
<dbReference type="Proteomes" id="UP000230859">
    <property type="component" value="Unassembled WGS sequence"/>
</dbReference>
<evidence type="ECO:0000256" key="12">
    <source>
        <dbReference type="RuleBase" id="RU361172"/>
    </source>
</evidence>
<dbReference type="InterPro" id="IPR008948">
    <property type="entry name" value="L-Aspartase-like"/>
</dbReference>
<evidence type="ECO:0000256" key="13">
    <source>
        <dbReference type="SAM" id="MobiDB-lite"/>
    </source>
</evidence>
<organism evidence="15 16">
    <name type="scientific">Candidatus Abzuiibacterium crystallinum</name>
    <dbReference type="NCBI Taxonomy" id="1974748"/>
    <lineage>
        <taxon>Bacteria</taxon>
        <taxon>Pseudomonadati</taxon>
        <taxon>Candidatus Omnitrophota</taxon>
        <taxon>Candidatus Abzuiibacterium</taxon>
    </lineage>
</organism>
<dbReference type="InterPro" id="IPR024083">
    <property type="entry name" value="Fumarase/histidase_N"/>
</dbReference>
<feature type="domain" description="Adenylosuccinate lyase C-terminal" evidence="14">
    <location>
        <begin position="349"/>
        <end position="430"/>
    </location>
</feature>
<keyword evidence="6 12" id="KW-0658">Purine biosynthesis</keyword>
<dbReference type="Gene3D" id="1.20.200.10">
    <property type="entry name" value="Fumarase/aspartase (Central domain)"/>
    <property type="match status" value="1"/>
</dbReference>
<evidence type="ECO:0000256" key="4">
    <source>
        <dbReference type="ARBA" id="ARBA00012339"/>
    </source>
</evidence>
<dbReference type="PROSITE" id="PS00163">
    <property type="entry name" value="FUMARATE_LYASES"/>
    <property type="match status" value="1"/>
</dbReference>
<dbReference type="PANTHER" id="PTHR43172:SF1">
    <property type="entry name" value="ADENYLOSUCCINATE LYASE"/>
    <property type="match status" value="1"/>
</dbReference>
<protein>
    <recommendedName>
        <fullName evidence="5 11">Adenylosuccinate lyase</fullName>
        <shortName evidence="12">ASL</shortName>
        <ecNumber evidence="4 11">4.3.2.2</ecNumber>
    </recommendedName>
    <alternativeName>
        <fullName evidence="9 12">Adenylosuccinase</fullName>
    </alternativeName>
</protein>
<dbReference type="Pfam" id="PF00206">
    <property type="entry name" value="Lyase_1"/>
    <property type="match status" value="1"/>
</dbReference>
<comment type="similarity">
    <text evidence="3 12">Belongs to the lyase 1 family. Adenylosuccinate lyase subfamily.</text>
</comment>
<evidence type="ECO:0000256" key="6">
    <source>
        <dbReference type="ARBA" id="ARBA00022755"/>
    </source>
</evidence>
<dbReference type="UniPathway" id="UPA00075">
    <property type="reaction ID" value="UER00336"/>
</dbReference>
<dbReference type="NCBIfam" id="TIGR00928">
    <property type="entry name" value="purB"/>
    <property type="match status" value="1"/>
</dbReference>
<dbReference type="EMBL" id="PCVY01000049">
    <property type="protein sequence ID" value="PIQ86179.1"/>
    <property type="molecule type" value="Genomic_DNA"/>
</dbReference>
<name>A0A2H0LP27_9BACT</name>
<dbReference type="InterPro" id="IPR019468">
    <property type="entry name" value="AdenyloSucc_lyase_C"/>
</dbReference>
<evidence type="ECO:0000256" key="2">
    <source>
        <dbReference type="ARBA" id="ARBA00004734"/>
    </source>
</evidence>
<dbReference type="GO" id="GO:0005829">
    <property type="term" value="C:cytosol"/>
    <property type="evidence" value="ECO:0007669"/>
    <property type="project" value="TreeGrafter"/>
</dbReference>
<evidence type="ECO:0000256" key="11">
    <source>
        <dbReference type="NCBIfam" id="TIGR00928"/>
    </source>
</evidence>
<dbReference type="AlphaFoldDB" id="A0A2H0LP27"/>
<proteinExistence type="inferred from homology"/>
<dbReference type="GO" id="GO:0070626">
    <property type="term" value="F:(S)-2-(5-amino-1-(5-phospho-D-ribosyl)imidazole-4-carboxamido) succinate lyase (fumarate-forming) activity"/>
    <property type="evidence" value="ECO:0007669"/>
    <property type="project" value="TreeGrafter"/>
</dbReference>
<dbReference type="GO" id="GO:0006189">
    <property type="term" value="P:'de novo' IMP biosynthetic process"/>
    <property type="evidence" value="ECO:0007669"/>
    <property type="project" value="UniProtKB-UniPathway"/>
</dbReference>
<dbReference type="InterPro" id="IPR000362">
    <property type="entry name" value="Fumarate_lyase_fam"/>
</dbReference>
<reference evidence="15 16" key="1">
    <citation type="submission" date="2017-09" db="EMBL/GenBank/DDBJ databases">
        <title>Depth-based differentiation of microbial function through sediment-hosted aquifers and enrichment of novel symbionts in the deep terrestrial subsurface.</title>
        <authorList>
            <person name="Probst A.J."/>
            <person name="Ladd B."/>
            <person name="Jarett J.K."/>
            <person name="Geller-Mcgrath D.E."/>
            <person name="Sieber C.M."/>
            <person name="Emerson J.B."/>
            <person name="Anantharaman K."/>
            <person name="Thomas B.C."/>
            <person name="Malmstrom R."/>
            <person name="Stieglmeier M."/>
            <person name="Klingl A."/>
            <person name="Woyke T."/>
            <person name="Ryan C.M."/>
            <person name="Banfield J.F."/>
        </authorList>
    </citation>
    <scope>NUCLEOTIDE SEQUENCE [LARGE SCALE GENOMIC DNA]</scope>
    <source>
        <strain evidence="15">CG11_big_fil_rev_8_21_14_0_20_45_26</strain>
    </source>
</reference>
<evidence type="ECO:0000259" key="14">
    <source>
        <dbReference type="SMART" id="SM00998"/>
    </source>
</evidence>
<evidence type="ECO:0000313" key="16">
    <source>
        <dbReference type="Proteomes" id="UP000230859"/>
    </source>
</evidence>
<comment type="pathway">
    <text evidence="1 12">Purine metabolism; IMP biosynthesis via de novo pathway; 5-amino-1-(5-phospho-D-ribosyl)imidazole-4-carboxamide from 5-amino-1-(5-phospho-D-ribosyl)imidazole-4-carboxylate: step 2/2.</text>
</comment>
<comment type="pathway">
    <text evidence="2 12">Purine metabolism; AMP biosynthesis via de novo pathway; AMP from IMP: step 2/2.</text>
</comment>